<dbReference type="EC" id="1.8.5.3" evidence="2"/>
<protein>
    <submittedName>
        <fullName evidence="2">Anaerobic dimethyl sulfoxide reductase chain C (EC)</fullName>
        <ecNumber evidence="2">1.8.5.3</ecNumber>
    </submittedName>
</protein>
<proteinExistence type="predicted"/>
<reference evidence="2" key="1">
    <citation type="submission" date="2020-01" db="EMBL/GenBank/DDBJ databases">
        <authorList>
            <person name="Meier V. D."/>
            <person name="Meier V D."/>
        </authorList>
    </citation>
    <scope>NUCLEOTIDE SEQUENCE</scope>
    <source>
        <strain evidence="2">HLG_WM_MAG_07</strain>
    </source>
</reference>
<feature type="transmembrane region" description="Helical" evidence="1">
    <location>
        <begin position="121"/>
        <end position="150"/>
    </location>
</feature>
<dbReference type="GO" id="GO:0009389">
    <property type="term" value="F:dimethyl sulfoxide reductase activity"/>
    <property type="evidence" value="ECO:0007669"/>
    <property type="project" value="TreeGrafter"/>
</dbReference>
<gene>
    <name evidence="2" type="ORF">HELGO_WM23748</name>
</gene>
<evidence type="ECO:0000256" key="1">
    <source>
        <dbReference type="SAM" id="Phobius"/>
    </source>
</evidence>
<feature type="transmembrane region" description="Helical" evidence="1">
    <location>
        <begin position="189"/>
        <end position="212"/>
    </location>
</feature>
<dbReference type="EMBL" id="CACVAY010000125">
    <property type="protein sequence ID" value="CAA6825097.1"/>
    <property type="molecule type" value="Genomic_DNA"/>
</dbReference>
<dbReference type="AlphaFoldDB" id="A0A6S6U487"/>
<dbReference type="GO" id="GO:0019645">
    <property type="term" value="P:anaerobic electron transport chain"/>
    <property type="evidence" value="ECO:0007669"/>
    <property type="project" value="InterPro"/>
</dbReference>
<keyword evidence="1" id="KW-1133">Transmembrane helix</keyword>
<dbReference type="GO" id="GO:0009390">
    <property type="term" value="C:dimethyl sulfoxide reductase complex"/>
    <property type="evidence" value="ECO:0007669"/>
    <property type="project" value="TreeGrafter"/>
</dbReference>
<feature type="transmembrane region" description="Helical" evidence="1">
    <location>
        <begin position="259"/>
        <end position="281"/>
    </location>
</feature>
<accession>A0A6S6U487</accession>
<feature type="transmembrane region" description="Helical" evidence="1">
    <location>
        <begin position="287"/>
        <end position="304"/>
    </location>
</feature>
<keyword evidence="2" id="KW-0560">Oxidoreductase</keyword>
<organism evidence="2">
    <name type="scientific">uncultured Thiotrichaceae bacterium</name>
    <dbReference type="NCBI Taxonomy" id="298394"/>
    <lineage>
        <taxon>Bacteria</taxon>
        <taxon>Pseudomonadati</taxon>
        <taxon>Pseudomonadota</taxon>
        <taxon>Gammaproteobacteria</taxon>
        <taxon>Thiotrichales</taxon>
        <taxon>Thiotrichaceae</taxon>
        <taxon>environmental samples</taxon>
    </lineage>
</organism>
<keyword evidence="1" id="KW-0812">Transmembrane</keyword>
<evidence type="ECO:0000313" key="2">
    <source>
        <dbReference type="EMBL" id="CAA6825097.1"/>
    </source>
</evidence>
<feature type="transmembrane region" description="Helical" evidence="1">
    <location>
        <begin position="44"/>
        <end position="68"/>
    </location>
</feature>
<keyword evidence="1" id="KW-0472">Membrane</keyword>
<dbReference type="Pfam" id="PF04976">
    <property type="entry name" value="DmsC"/>
    <property type="match status" value="1"/>
</dbReference>
<dbReference type="GO" id="GO:0005886">
    <property type="term" value="C:plasma membrane"/>
    <property type="evidence" value="ECO:0007669"/>
    <property type="project" value="TreeGrafter"/>
</dbReference>
<dbReference type="PANTHER" id="PTHR38095">
    <property type="entry name" value="ANAEROBIC DIMETHYL SULFOXIDE REDUCTASE CHAIN YNFH"/>
    <property type="match status" value="1"/>
</dbReference>
<feature type="transmembrane region" description="Helical" evidence="1">
    <location>
        <begin position="7"/>
        <end position="32"/>
    </location>
</feature>
<sequence>MHPAFSVIFLTTLLGVGQGMFIALVFVQLLTTAGIVQTELTPEFFAYGTGVVLVFVGLALFASFFHLGHPERAMRTVTQWKTSWLSREVIALPAFGVGALLYGVIHFFSWDFILLETEDMLVQFSLVIGLLGIGLSITLWICTGMIYACIKFLQEWATPLTVVNFIMLGMASGYTAATVYASFVKPEMVQFFAWSAILFTVLAAITRISALIRNLRIKPKSTPTTAIGIRHKKIVQKSQGAMGGSYNTREYFHGKSDGFISLIKWGFLVLTFVVPVIFLILGMAETAMIALIIAAAVQYVGLLAERWYFFADSNHPQNIYYQGV</sequence>
<feature type="transmembrane region" description="Helical" evidence="1">
    <location>
        <begin position="89"/>
        <end position="109"/>
    </location>
</feature>
<name>A0A6S6U487_9GAMM</name>
<dbReference type="PANTHER" id="PTHR38095:SF1">
    <property type="entry name" value="ANAEROBIC DIMETHYL SULFOXIDE REDUCTASE CHAIN YNFH"/>
    <property type="match status" value="1"/>
</dbReference>
<dbReference type="InterPro" id="IPR007059">
    <property type="entry name" value="DmsC"/>
</dbReference>
<feature type="transmembrane region" description="Helical" evidence="1">
    <location>
        <begin position="162"/>
        <end position="183"/>
    </location>
</feature>